<dbReference type="Pfam" id="PF12833">
    <property type="entry name" value="HTH_18"/>
    <property type="match status" value="1"/>
</dbReference>
<organism evidence="6 7">
    <name type="scientific">Epilithonimonas hungarica</name>
    <dbReference type="NCBI Taxonomy" id="454006"/>
    <lineage>
        <taxon>Bacteria</taxon>
        <taxon>Pseudomonadati</taxon>
        <taxon>Bacteroidota</taxon>
        <taxon>Flavobacteriia</taxon>
        <taxon>Flavobacteriales</taxon>
        <taxon>Weeksellaceae</taxon>
        <taxon>Chryseobacterium group</taxon>
        <taxon>Epilithonimonas</taxon>
    </lineage>
</organism>
<dbReference type="PANTHER" id="PTHR43280">
    <property type="entry name" value="ARAC-FAMILY TRANSCRIPTIONAL REGULATOR"/>
    <property type="match status" value="1"/>
</dbReference>
<dbReference type="InterPro" id="IPR018060">
    <property type="entry name" value="HTH_AraC"/>
</dbReference>
<name>A0A1G7UJT5_9FLAO</name>
<feature type="domain" description="HTH araC/xylS-type" evidence="5">
    <location>
        <begin position="366"/>
        <end position="474"/>
    </location>
</feature>
<dbReference type="Gene3D" id="1.10.10.60">
    <property type="entry name" value="Homeodomain-like"/>
    <property type="match status" value="2"/>
</dbReference>
<dbReference type="Proteomes" id="UP000199203">
    <property type="component" value="Unassembled WGS sequence"/>
</dbReference>
<dbReference type="PANTHER" id="PTHR43280:SF34">
    <property type="entry name" value="ARAC-FAMILY TRANSCRIPTIONAL REGULATOR"/>
    <property type="match status" value="1"/>
</dbReference>
<evidence type="ECO:0000256" key="1">
    <source>
        <dbReference type="ARBA" id="ARBA00023015"/>
    </source>
</evidence>
<dbReference type="InterPro" id="IPR009057">
    <property type="entry name" value="Homeodomain-like_sf"/>
</dbReference>
<accession>A0A1G7UJT5</accession>
<evidence type="ECO:0000259" key="5">
    <source>
        <dbReference type="PROSITE" id="PS01124"/>
    </source>
</evidence>
<dbReference type="AlphaFoldDB" id="A0A1G7UJT5"/>
<keyword evidence="2" id="KW-0238">DNA-binding</keyword>
<keyword evidence="1" id="KW-0805">Transcription regulation</keyword>
<dbReference type="SMART" id="SM00342">
    <property type="entry name" value="HTH_ARAC"/>
    <property type="match status" value="1"/>
</dbReference>
<evidence type="ECO:0000256" key="3">
    <source>
        <dbReference type="ARBA" id="ARBA00023163"/>
    </source>
</evidence>
<dbReference type="SUPFAM" id="SSF46689">
    <property type="entry name" value="Homeodomain-like"/>
    <property type="match status" value="1"/>
</dbReference>
<dbReference type="STRING" id="454006.SAMN05421825_3461"/>
<keyword evidence="3" id="KW-0804">Transcription</keyword>
<evidence type="ECO:0000256" key="4">
    <source>
        <dbReference type="SAM" id="Phobius"/>
    </source>
</evidence>
<evidence type="ECO:0000313" key="7">
    <source>
        <dbReference type="Proteomes" id="UP000199203"/>
    </source>
</evidence>
<proteinExistence type="predicted"/>
<evidence type="ECO:0000256" key="2">
    <source>
        <dbReference type="ARBA" id="ARBA00023125"/>
    </source>
</evidence>
<dbReference type="EMBL" id="FNBH01000004">
    <property type="protein sequence ID" value="SDG47812.1"/>
    <property type="molecule type" value="Genomic_DNA"/>
</dbReference>
<protein>
    <submittedName>
        <fullName evidence="6">Helix-turn-helix domain-containing protein</fullName>
    </submittedName>
</protein>
<keyword evidence="4" id="KW-1133">Transmembrane helix</keyword>
<reference evidence="7" key="1">
    <citation type="submission" date="2016-10" db="EMBL/GenBank/DDBJ databases">
        <authorList>
            <person name="Varghese N."/>
            <person name="Submissions S."/>
        </authorList>
    </citation>
    <scope>NUCLEOTIDE SEQUENCE [LARGE SCALE GENOMIC DNA]</scope>
    <source>
        <strain evidence="7">DSM 19684</strain>
    </source>
</reference>
<gene>
    <name evidence="6" type="ORF">SAMN05421825_3461</name>
</gene>
<keyword evidence="7" id="KW-1185">Reference proteome</keyword>
<sequence>MFFSAHRILRLLCFFFYVFCASQTKNDVGILREEILDKMQYENHNVEDLIKYYSKISPSDAQILNIKFLLLKGKYEEGLNNMFLLENSAKKDKGSELFFQYQCLYGQVCQMLGLTGEVDNVRNNLNHTKFAKATAFTDLALDKTSFEIFTLADRAAILRSAIKNYKRTNNVVGSIQSNLWLAETLGNDDPESKIALDSALSLFKKSDPGIYYAMLIDNYFSKIYLKQNNALAAFDLLEKYRDSAKDISNMNLKADFYRNLATSSARVGDFSNLDHINRFYFTIVEEQNAKRAVARAMLVNHINKVNDEKLKSQKYLFRKIYITIFLAFICGLAVVYFLYRSKKKKAEESVVETDAKNFVIPDKTEKRILKKLEEFENKQKYIQKNVSLKMLAQQFDTNPNYLSEIVNNHKNSNFNTYINNLRVDYIVEKIRQDPEYRKYKVSYLADECGFSSHSLFTKIFKNRMDLSPTEFLQTFNE</sequence>
<keyword evidence="4" id="KW-0472">Membrane</keyword>
<dbReference type="GO" id="GO:0043565">
    <property type="term" value="F:sequence-specific DNA binding"/>
    <property type="evidence" value="ECO:0007669"/>
    <property type="project" value="InterPro"/>
</dbReference>
<keyword evidence="4" id="KW-0812">Transmembrane</keyword>
<feature type="transmembrane region" description="Helical" evidence="4">
    <location>
        <begin position="320"/>
        <end position="339"/>
    </location>
</feature>
<dbReference type="GO" id="GO:0003700">
    <property type="term" value="F:DNA-binding transcription factor activity"/>
    <property type="evidence" value="ECO:0007669"/>
    <property type="project" value="InterPro"/>
</dbReference>
<dbReference type="PROSITE" id="PS01124">
    <property type="entry name" value="HTH_ARAC_FAMILY_2"/>
    <property type="match status" value="1"/>
</dbReference>
<evidence type="ECO:0000313" key="6">
    <source>
        <dbReference type="EMBL" id="SDG47812.1"/>
    </source>
</evidence>